<evidence type="ECO:0000256" key="2">
    <source>
        <dbReference type="ARBA" id="ARBA00023315"/>
    </source>
</evidence>
<sequence>MNIQLLTRETLEEASDLFNEYRKFYGQSSDKEGAKAFLTARFEQDQSILWLASIDGQAAGFVQMYPSFSSVAMKRMYILNDLFVMPEFRQQGVAQALMETCYTYCERHQARKIRLETANDNYSAQRLYKKMGMQVDQHVKHYMKTWE</sequence>
<dbReference type="Proteomes" id="UP001387364">
    <property type="component" value="Chromosome"/>
</dbReference>
<keyword evidence="1" id="KW-0808">Transferase</keyword>
<evidence type="ECO:0000313" key="4">
    <source>
        <dbReference type="EMBL" id="WXB92655.1"/>
    </source>
</evidence>
<dbReference type="PROSITE" id="PS51186">
    <property type="entry name" value="GNAT"/>
    <property type="match status" value="1"/>
</dbReference>
<keyword evidence="5" id="KW-1185">Reference proteome</keyword>
<feature type="domain" description="N-acetyltransferase" evidence="3">
    <location>
        <begin position="1"/>
        <end position="147"/>
    </location>
</feature>
<evidence type="ECO:0000259" key="3">
    <source>
        <dbReference type="PROSITE" id="PS51186"/>
    </source>
</evidence>
<dbReference type="InterPro" id="IPR016181">
    <property type="entry name" value="Acyl_CoA_acyltransferase"/>
</dbReference>
<accession>A0ABZ2N5R4</accession>
<reference evidence="4 5" key="1">
    <citation type="submission" date="2024-02" db="EMBL/GenBank/DDBJ databases">
        <title>Seven novel Bacillus-like species.</title>
        <authorList>
            <person name="Liu G."/>
        </authorList>
    </citation>
    <scope>NUCLEOTIDE SEQUENCE [LARGE SCALE GENOMIC DNA]</scope>
    <source>
        <strain evidence="4 5">FJAT-52991</strain>
    </source>
</reference>
<organism evidence="4 5">
    <name type="scientific">Bacillus kandeliae</name>
    <dbReference type="NCBI Taxonomy" id="3129297"/>
    <lineage>
        <taxon>Bacteria</taxon>
        <taxon>Bacillati</taxon>
        <taxon>Bacillota</taxon>
        <taxon>Bacilli</taxon>
        <taxon>Bacillales</taxon>
        <taxon>Bacillaceae</taxon>
        <taxon>Bacillus</taxon>
    </lineage>
</organism>
<dbReference type="PANTHER" id="PTHR43877">
    <property type="entry name" value="AMINOALKYLPHOSPHONATE N-ACETYLTRANSFERASE-RELATED-RELATED"/>
    <property type="match status" value="1"/>
</dbReference>
<dbReference type="CDD" id="cd04301">
    <property type="entry name" value="NAT_SF"/>
    <property type="match status" value="1"/>
</dbReference>
<evidence type="ECO:0000313" key="5">
    <source>
        <dbReference type="Proteomes" id="UP001387364"/>
    </source>
</evidence>
<protein>
    <submittedName>
        <fullName evidence="4">GNAT family N-acetyltransferase</fullName>
    </submittedName>
</protein>
<dbReference type="InterPro" id="IPR050832">
    <property type="entry name" value="Bact_Acetyltransf"/>
</dbReference>
<name>A0ABZ2N5R4_9BACI</name>
<proteinExistence type="predicted"/>
<keyword evidence="2" id="KW-0012">Acyltransferase</keyword>
<gene>
    <name evidence="4" type="ORF">WDJ61_15700</name>
</gene>
<dbReference type="InterPro" id="IPR000182">
    <property type="entry name" value="GNAT_dom"/>
</dbReference>
<dbReference type="RefSeq" id="WP_338751373.1">
    <property type="nucleotide sequence ID" value="NZ_CP147404.1"/>
</dbReference>
<dbReference type="PANTHER" id="PTHR43877:SF2">
    <property type="entry name" value="AMINOALKYLPHOSPHONATE N-ACETYLTRANSFERASE-RELATED"/>
    <property type="match status" value="1"/>
</dbReference>
<dbReference type="EMBL" id="CP147404">
    <property type="protein sequence ID" value="WXB92655.1"/>
    <property type="molecule type" value="Genomic_DNA"/>
</dbReference>
<dbReference type="Pfam" id="PF00583">
    <property type="entry name" value="Acetyltransf_1"/>
    <property type="match status" value="1"/>
</dbReference>
<dbReference type="Gene3D" id="3.40.630.30">
    <property type="match status" value="1"/>
</dbReference>
<dbReference type="SUPFAM" id="SSF55729">
    <property type="entry name" value="Acyl-CoA N-acyltransferases (Nat)"/>
    <property type="match status" value="1"/>
</dbReference>
<evidence type="ECO:0000256" key="1">
    <source>
        <dbReference type="ARBA" id="ARBA00022679"/>
    </source>
</evidence>